<proteinExistence type="predicted"/>
<dbReference type="Gene3D" id="2.30.30.140">
    <property type="match status" value="1"/>
</dbReference>
<dbReference type="Proteomes" id="UP001152484">
    <property type="component" value="Unassembled WGS sequence"/>
</dbReference>
<feature type="domain" description="PWWP" evidence="2">
    <location>
        <begin position="15"/>
        <end position="70"/>
    </location>
</feature>
<feature type="compositionally biased region" description="Acidic residues" evidence="1">
    <location>
        <begin position="350"/>
        <end position="365"/>
    </location>
</feature>
<feature type="compositionally biased region" description="Low complexity" evidence="1">
    <location>
        <begin position="644"/>
        <end position="657"/>
    </location>
</feature>
<feature type="region of interest" description="Disordered" evidence="1">
    <location>
        <begin position="632"/>
        <end position="659"/>
    </location>
</feature>
<reference evidence="3" key="1">
    <citation type="submission" date="2022-07" db="EMBL/GenBank/DDBJ databases">
        <authorList>
            <person name="Macas J."/>
            <person name="Novak P."/>
            <person name="Neumann P."/>
        </authorList>
    </citation>
    <scope>NUCLEOTIDE SEQUENCE</scope>
</reference>
<dbReference type="Pfam" id="PF00855">
    <property type="entry name" value="PWWP"/>
    <property type="match status" value="1"/>
</dbReference>
<dbReference type="PANTHER" id="PTHR33697">
    <property type="entry name" value="T17B22.17 PROTEIN-RELATED"/>
    <property type="match status" value="1"/>
</dbReference>
<comment type="caution">
    <text evidence="3">The sequence shown here is derived from an EMBL/GenBank/DDBJ whole genome shotgun (WGS) entry which is preliminary data.</text>
</comment>
<dbReference type="SUPFAM" id="SSF63748">
    <property type="entry name" value="Tudor/PWWP/MBT"/>
    <property type="match status" value="1"/>
</dbReference>
<feature type="region of interest" description="Disordered" evidence="1">
    <location>
        <begin position="342"/>
        <end position="408"/>
    </location>
</feature>
<dbReference type="PROSITE" id="PS50812">
    <property type="entry name" value="PWWP"/>
    <property type="match status" value="1"/>
</dbReference>
<evidence type="ECO:0000313" key="4">
    <source>
        <dbReference type="Proteomes" id="UP001152484"/>
    </source>
</evidence>
<gene>
    <name evidence="3" type="ORF">CEURO_LOCUS19029</name>
</gene>
<organism evidence="3 4">
    <name type="scientific">Cuscuta europaea</name>
    <name type="common">European dodder</name>
    <dbReference type="NCBI Taxonomy" id="41803"/>
    <lineage>
        <taxon>Eukaryota</taxon>
        <taxon>Viridiplantae</taxon>
        <taxon>Streptophyta</taxon>
        <taxon>Embryophyta</taxon>
        <taxon>Tracheophyta</taxon>
        <taxon>Spermatophyta</taxon>
        <taxon>Magnoliopsida</taxon>
        <taxon>eudicotyledons</taxon>
        <taxon>Gunneridae</taxon>
        <taxon>Pentapetalae</taxon>
        <taxon>asterids</taxon>
        <taxon>lamiids</taxon>
        <taxon>Solanales</taxon>
        <taxon>Convolvulaceae</taxon>
        <taxon>Cuscuteae</taxon>
        <taxon>Cuscuta</taxon>
        <taxon>Cuscuta subgen. Cuscuta</taxon>
    </lineage>
</organism>
<keyword evidence="4" id="KW-1185">Reference proteome</keyword>
<protein>
    <recommendedName>
        <fullName evidence="2">PWWP domain-containing protein</fullName>
    </recommendedName>
</protein>
<dbReference type="InterPro" id="IPR044679">
    <property type="entry name" value="PWWP2-like"/>
</dbReference>
<evidence type="ECO:0000313" key="3">
    <source>
        <dbReference type="EMBL" id="CAH9110973.1"/>
    </source>
</evidence>
<name>A0A9P1EK13_CUSEU</name>
<dbReference type="EMBL" id="CAMAPE010000054">
    <property type="protein sequence ID" value="CAH9110973.1"/>
    <property type="molecule type" value="Genomic_DNA"/>
</dbReference>
<dbReference type="InterPro" id="IPR000313">
    <property type="entry name" value="PWWP_dom"/>
</dbReference>
<dbReference type="CDD" id="cd05162">
    <property type="entry name" value="PWWP"/>
    <property type="match status" value="1"/>
</dbReference>
<evidence type="ECO:0000256" key="1">
    <source>
        <dbReference type="SAM" id="MobiDB-lite"/>
    </source>
</evidence>
<dbReference type="OrthoDB" id="1908535at2759"/>
<dbReference type="AlphaFoldDB" id="A0A9P1EK13"/>
<evidence type="ECO:0000259" key="2">
    <source>
        <dbReference type="PROSITE" id="PS50812"/>
    </source>
</evidence>
<dbReference type="PANTHER" id="PTHR33697:SF2">
    <property type="entry name" value="T17B22.17 PROTEIN"/>
    <property type="match status" value="1"/>
</dbReference>
<sequence>MGSTEVEPGVIDCGVGSIVWVRRRNGSWWPGKILRADELSATHVMSPRSGTPVKLLGREDASVDWYNLEKSKRVKAFRCGEFSDCIERAEASLGMPPKKREKYARREDAILHALELERELVVKNHGNKSCSLNTKISKTFVQSKNQDGEQFHLKSHQAFERDDPTLKGGNKIDFCGVYIAQMQNHQIMDDDPSVLHRVRGLQNKHPISSNGDPKDPCDSNFLIEGSPRNEGIDNGDKENLLAEEGILVAKHYKRRPLVQVLQTTEKFPVSSYLQPDASSSFVSVFEEGQYGVDHIKKARYMYLAASESGDNFGGKKIDLSSLTHEISTGHQQAVLCVENTSVSTQYPETDSPENDSQESVTDDDMATPSGGATESFEFQPKYLGRSEAPPGKHGSTRSHELDDISGSDSRRLLEDKTITGLNAAVQVLKWKLKGKRNNRNLVKRSLDTFDTNRFRTASYMTSRSTSCGGGGDGSKDTSFLKNLKAPIIDRDFINGTTLVDVDLKMQGSHHGQRVPMILLMSKVNSGLAIVGHPIQVEALEESVTFESFSGASDVSPESLQPVWRTARRTSSTRVPRPHFLISSGLDGAENAKPPLTSPSNCFGQKKSLTRKNIPHLAPVAKIFSRKARKRISLSSSNHQKKIKTLSSLSSTQKQSSTDPKHIFQEDGLMRPDNVSTIVACIPVKLVFSRLNEEFVGRSK</sequence>
<feature type="compositionally biased region" description="Basic and acidic residues" evidence="1">
    <location>
        <begin position="397"/>
        <end position="408"/>
    </location>
</feature>
<accession>A0A9P1EK13</accession>